<dbReference type="InterPro" id="IPR036465">
    <property type="entry name" value="vWFA_dom_sf"/>
</dbReference>
<dbReference type="EMBL" id="RDSM01000002">
    <property type="protein sequence ID" value="RXH55999.1"/>
    <property type="molecule type" value="Genomic_DNA"/>
</dbReference>
<feature type="signal peptide" evidence="1">
    <location>
        <begin position="1"/>
        <end position="25"/>
    </location>
</feature>
<protein>
    <recommendedName>
        <fullName evidence="4">VWFA domain-containing protein</fullName>
    </recommendedName>
</protein>
<organism evidence="2 3">
    <name type="scientific">Granulicella sibirica</name>
    <dbReference type="NCBI Taxonomy" id="2479048"/>
    <lineage>
        <taxon>Bacteria</taxon>
        <taxon>Pseudomonadati</taxon>
        <taxon>Acidobacteriota</taxon>
        <taxon>Terriglobia</taxon>
        <taxon>Terriglobales</taxon>
        <taxon>Acidobacteriaceae</taxon>
        <taxon>Granulicella</taxon>
    </lineage>
</organism>
<reference evidence="2 3" key="1">
    <citation type="submission" date="2018-11" db="EMBL/GenBank/DDBJ databases">
        <authorList>
            <person name="Mardanov A.V."/>
            <person name="Ravin N.V."/>
            <person name="Dedysh S.N."/>
        </authorList>
    </citation>
    <scope>NUCLEOTIDE SEQUENCE [LARGE SCALE GENOMIC DNA]</scope>
    <source>
        <strain evidence="2 3">AF10</strain>
    </source>
</reference>
<keyword evidence="1" id="KW-0732">Signal</keyword>
<gene>
    <name evidence="2" type="ORF">GRAN_2856</name>
</gene>
<name>A0A4Q0T260_9BACT</name>
<dbReference type="RefSeq" id="WP_128913545.1">
    <property type="nucleotide sequence ID" value="NZ_RDSM01000002.1"/>
</dbReference>
<dbReference type="OrthoDB" id="112721at2"/>
<reference evidence="3" key="2">
    <citation type="submission" date="2019-02" db="EMBL/GenBank/DDBJ databases">
        <title>Granulicella sibirica sp. nov., a psychrotolerant acidobacterium isolated from an organic soil layer in forested tundra, West Siberia.</title>
        <authorList>
            <person name="Oshkin I.Y."/>
            <person name="Kulichevskaya I.S."/>
            <person name="Rijpstra W.I.C."/>
            <person name="Sinninghe Damste J.S."/>
            <person name="Rakitin A.L."/>
            <person name="Ravin N.V."/>
            <person name="Dedysh S.N."/>
        </authorList>
    </citation>
    <scope>NUCLEOTIDE SEQUENCE [LARGE SCALE GENOMIC DNA]</scope>
    <source>
        <strain evidence="3">AF10</strain>
    </source>
</reference>
<accession>A0A4Q0T260</accession>
<evidence type="ECO:0008006" key="4">
    <source>
        <dbReference type="Google" id="ProtNLM"/>
    </source>
</evidence>
<comment type="caution">
    <text evidence="2">The sequence shown here is derived from an EMBL/GenBank/DDBJ whole genome shotgun (WGS) entry which is preliminary data.</text>
</comment>
<dbReference type="Gene3D" id="3.40.50.410">
    <property type="entry name" value="von Willebrand factor, type A domain"/>
    <property type="match status" value="1"/>
</dbReference>
<dbReference type="AlphaFoldDB" id="A0A4Q0T260"/>
<evidence type="ECO:0000313" key="2">
    <source>
        <dbReference type="EMBL" id="RXH55999.1"/>
    </source>
</evidence>
<keyword evidence="3" id="KW-1185">Reference proteome</keyword>
<evidence type="ECO:0000313" key="3">
    <source>
        <dbReference type="Proteomes" id="UP000289437"/>
    </source>
</evidence>
<feature type="chain" id="PRO_5020439220" description="VWFA domain-containing protein" evidence="1">
    <location>
        <begin position="26"/>
        <end position="325"/>
    </location>
</feature>
<sequence>MTNSKHVLLTTAALLTLSLAPLVRAQEGIAPTQALVFEDTKTPQPLTPANTTLKVDNHPTPITSLTQVIPTGAQVALLIDDGLRTSFGRNLDDIRHFITTLPPGTEILVGYMQNGTVRATPFTANHEAAAKAVRNPIGLPGISASPYFCLSEFVKHWPSEMSQSTSEPEGLAPIGDATPSGGHKARFVMMITNGVDPYNGSTSVLNQDSPYVQTAIRDAQRSGAAIYSIYFTDAGIRGGRASFSGQSYLTQVADATGGTAYYQGTFNPVSLIPFFEQFDHAIAETYVATFPASGKDTVRVKLTTNLSKTKLRHADEVRPGTRLAD</sequence>
<dbReference type="Proteomes" id="UP000289437">
    <property type="component" value="Unassembled WGS sequence"/>
</dbReference>
<proteinExistence type="predicted"/>
<evidence type="ECO:0000256" key="1">
    <source>
        <dbReference type="SAM" id="SignalP"/>
    </source>
</evidence>